<dbReference type="InterPro" id="IPR041640">
    <property type="entry name" value="Tyrosinase_C"/>
</dbReference>
<keyword evidence="6" id="KW-0560">Oxidoreductase</keyword>
<protein>
    <recommendedName>
        <fullName evidence="3">tyrosinase</fullName>
        <ecNumber evidence="3">1.14.18.1</ecNumber>
    </recommendedName>
</protein>
<feature type="signal peptide" evidence="14">
    <location>
        <begin position="1"/>
        <end position="20"/>
    </location>
</feature>
<dbReference type="Proteomes" id="UP000298138">
    <property type="component" value="Unassembled WGS sequence"/>
</dbReference>
<dbReference type="PRINTS" id="PR00092">
    <property type="entry name" value="TYROSINASE"/>
</dbReference>
<evidence type="ECO:0000256" key="11">
    <source>
        <dbReference type="ARBA" id="ARBA00048881"/>
    </source>
</evidence>
<dbReference type="PANTHER" id="PTHR11474">
    <property type="entry name" value="TYROSINASE FAMILY MEMBER"/>
    <property type="match status" value="1"/>
</dbReference>
<keyword evidence="17" id="KW-1185">Reference proteome</keyword>
<evidence type="ECO:0000256" key="9">
    <source>
        <dbReference type="ARBA" id="ARBA00023101"/>
    </source>
</evidence>
<dbReference type="GO" id="GO:0004503">
    <property type="term" value="F:tyrosinase activity"/>
    <property type="evidence" value="ECO:0007669"/>
    <property type="project" value="UniProtKB-EC"/>
</dbReference>
<keyword evidence="7" id="KW-0186">Copper</keyword>
<feature type="region of interest" description="Disordered" evidence="12">
    <location>
        <begin position="681"/>
        <end position="765"/>
    </location>
</feature>
<comment type="similarity">
    <text evidence="2">Belongs to the tyrosinase family.</text>
</comment>
<dbReference type="Gene3D" id="1.10.1280.10">
    <property type="entry name" value="Di-copper center containing domain from catechol oxidase"/>
    <property type="match status" value="1"/>
</dbReference>
<comment type="cofactor">
    <cofactor evidence="1">
        <name>Cu(2+)</name>
        <dbReference type="ChEBI" id="CHEBI:29036"/>
    </cofactor>
</comment>
<evidence type="ECO:0000256" key="14">
    <source>
        <dbReference type="SAM" id="SignalP"/>
    </source>
</evidence>
<dbReference type="SMART" id="SM00236">
    <property type="entry name" value="fCBD"/>
    <property type="match status" value="1"/>
</dbReference>
<keyword evidence="13" id="KW-0812">Transmembrane</keyword>
<dbReference type="InterPro" id="IPR050316">
    <property type="entry name" value="Tyrosinase/Hemocyanin"/>
</dbReference>
<dbReference type="SUPFAM" id="SSF48056">
    <property type="entry name" value="Di-copper centre-containing domain"/>
    <property type="match status" value="1"/>
</dbReference>
<keyword evidence="13" id="KW-0472">Membrane</keyword>
<keyword evidence="13" id="KW-1133">Transmembrane helix</keyword>
<dbReference type="GO" id="GO:0046872">
    <property type="term" value="F:metal ion binding"/>
    <property type="evidence" value="ECO:0007669"/>
    <property type="project" value="UniProtKB-KW"/>
</dbReference>
<evidence type="ECO:0000259" key="15">
    <source>
        <dbReference type="SMART" id="SM00236"/>
    </source>
</evidence>
<dbReference type="GO" id="GO:0005975">
    <property type="term" value="P:carbohydrate metabolic process"/>
    <property type="evidence" value="ECO:0007669"/>
    <property type="project" value="InterPro"/>
</dbReference>
<dbReference type="OrthoDB" id="6132182at2759"/>
<keyword evidence="8" id="KW-0503">Monooxygenase</keyword>
<evidence type="ECO:0000256" key="12">
    <source>
        <dbReference type="SAM" id="MobiDB-lite"/>
    </source>
</evidence>
<evidence type="ECO:0000256" key="2">
    <source>
        <dbReference type="ARBA" id="ARBA00009928"/>
    </source>
</evidence>
<dbReference type="GO" id="GO:0042438">
    <property type="term" value="P:melanin biosynthetic process"/>
    <property type="evidence" value="ECO:0007669"/>
    <property type="project" value="UniProtKB-KW"/>
</dbReference>
<evidence type="ECO:0000313" key="17">
    <source>
        <dbReference type="Proteomes" id="UP000298138"/>
    </source>
</evidence>
<feature type="compositionally biased region" description="Basic and acidic residues" evidence="12">
    <location>
        <begin position="1008"/>
        <end position="1022"/>
    </location>
</feature>
<evidence type="ECO:0000256" key="1">
    <source>
        <dbReference type="ARBA" id="ARBA00001973"/>
    </source>
</evidence>
<dbReference type="Pfam" id="PF00264">
    <property type="entry name" value="Tyrosinase"/>
    <property type="match status" value="1"/>
</dbReference>
<keyword evidence="4" id="KW-0479">Metal-binding</keyword>
<reference evidence="16 17" key="1">
    <citation type="submission" date="2019-04" db="EMBL/GenBank/DDBJ databases">
        <title>Comparative genomics and transcriptomics to analyze fruiting body development in filamentous ascomycetes.</title>
        <authorList>
            <consortium name="DOE Joint Genome Institute"/>
            <person name="Lutkenhaus R."/>
            <person name="Traeger S."/>
            <person name="Breuer J."/>
            <person name="Kuo A."/>
            <person name="Lipzen A."/>
            <person name="Pangilinan J."/>
            <person name="Dilworth D."/>
            <person name="Sandor L."/>
            <person name="Poggeler S."/>
            <person name="Barry K."/>
            <person name="Grigoriev I.V."/>
            <person name="Nowrousian M."/>
        </authorList>
    </citation>
    <scope>NUCLEOTIDE SEQUENCE [LARGE SCALE GENOMIC DNA]</scope>
    <source>
        <strain evidence="16 17">CBS 389.68</strain>
    </source>
</reference>
<evidence type="ECO:0000256" key="5">
    <source>
        <dbReference type="ARBA" id="ARBA00022729"/>
    </source>
</evidence>
<dbReference type="InterPro" id="IPR008922">
    <property type="entry name" value="Di-copper_centre_dom_sf"/>
</dbReference>
<feature type="transmembrane region" description="Helical" evidence="13">
    <location>
        <begin position="645"/>
        <end position="667"/>
    </location>
</feature>
<feature type="region of interest" description="Disordered" evidence="12">
    <location>
        <begin position="985"/>
        <end position="1047"/>
    </location>
</feature>
<accession>A0A4S2MJM3</accession>
<proteinExistence type="inferred from homology"/>
<keyword evidence="5 14" id="KW-0732">Signal</keyword>
<feature type="chain" id="PRO_5020642362" description="tyrosinase" evidence="14">
    <location>
        <begin position="21"/>
        <end position="1047"/>
    </location>
</feature>
<evidence type="ECO:0000256" key="4">
    <source>
        <dbReference type="ARBA" id="ARBA00022723"/>
    </source>
</evidence>
<gene>
    <name evidence="16" type="ORF">EX30DRAFT_374970</name>
</gene>
<dbReference type="AlphaFoldDB" id="A0A4S2MJM3"/>
<dbReference type="GO" id="GO:0005576">
    <property type="term" value="C:extracellular region"/>
    <property type="evidence" value="ECO:0007669"/>
    <property type="project" value="InterPro"/>
</dbReference>
<feature type="compositionally biased region" description="Low complexity" evidence="12">
    <location>
        <begin position="681"/>
        <end position="739"/>
    </location>
</feature>
<dbReference type="Pfam" id="PF18132">
    <property type="entry name" value="Tyrosinase_C"/>
    <property type="match status" value="1"/>
</dbReference>
<evidence type="ECO:0000256" key="6">
    <source>
        <dbReference type="ARBA" id="ARBA00023002"/>
    </source>
</evidence>
<feature type="region of interest" description="Disordered" evidence="12">
    <location>
        <begin position="452"/>
        <end position="472"/>
    </location>
</feature>
<dbReference type="STRING" id="341454.A0A4S2MJM3"/>
<dbReference type="EMBL" id="ML220160">
    <property type="protein sequence ID" value="TGZ77062.1"/>
    <property type="molecule type" value="Genomic_DNA"/>
</dbReference>
<evidence type="ECO:0000256" key="7">
    <source>
        <dbReference type="ARBA" id="ARBA00023008"/>
    </source>
</evidence>
<dbReference type="InterPro" id="IPR002227">
    <property type="entry name" value="Tyrosinase_Cu-bd"/>
</dbReference>
<feature type="compositionally biased region" description="Basic and acidic residues" evidence="12">
    <location>
        <begin position="985"/>
        <end position="995"/>
    </location>
</feature>
<dbReference type="InterPro" id="IPR000254">
    <property type="entry name" value="CBD"/>
</dbReference>
<comment type="catalytic activity">
    <reaction evidence="11">
        <text>L-tyrosine + O2 = L-dopaquinone + H2O</text>
        <dbReference type="Rhea" id="RHEA:18117"/>
        <dbReference type="ChEBI" id="CHEBI:15377"/>
        <dbReference type="ChEBI" id="CHEBI:15379"/>
        <dbReference type="ChEBI" id="CHEBI:57924"/>
        <dbReference type="ChEBI" id="CHEBI:58315"/>
        <dbReference type="EC" id="1.14.18.1"/>
    </reaction>
</comment>
<feature type="domain" description="CBM1" evidence="15">
    <location>
        <begin position="25"/>
        <end position="55"/>
    </location>
</feature>
<evidence type="ECO:0000313" key="16">
    <source>
        <dbReference type="EMBL" id="TGZ77062.1"/>
    </source>
</evidence>
<dbReference type="PANTHER" id="PTHR11474:SF76">
    <property type="entry name" value="SHKT DOMAIN-CONTAINING PROTEIN"/>
    <property type="match status" value="1"/>
</dbReference>
<dbReference type="InParanoid" id="A0A4S2MJM3"/>
<comment type="catalytic activity">
    <reaction evidence="10">
        <text>2 L-dopa + O2 = 2 L-dopaquinone + 2 H2O</text>
        <dbReference type="Rhea" id="RHEA:34287"/>
        <dbReference type="ChEBI" id="CHEBI:15377"/>
        <dbReference type="ChEBI" id="CHEBI:15379"/>
        <dbReference type="ChEBI" id="CHEBI:57504"/>
        <dbReference type="ChEBI" id="CHEBI:57924"/>
        <dbReference type="EC" id="1.14.18.1"/>
    </reaction>
</comment>
<dbReference type="EC" id="1.14.18.1" evidence="3"/>
<organism evidence="16 17">
    <name type="scientific">Ascodesmis nigricans</name>
    <dbReference type="NCBI Taxonomy" id="341454"/>
    <lineage>
        <taxon>Eukaryota</taxon>
        <taxon>Fungi</taxon>
        <taxon>Dikarya</taxon>
        <taxon>Ascomycota</taxon>
        <taxon>Pezizomycotina</taxon>
        <taxon>Pezizomycetes</taxon>
        <taxon>Pezizales</taxon>
        <taxon>Ascodesmidaceae</taxon>
        <taxon>Ascodesmis</taxon>
    </lineage>
</organism>
<feature type="compositionally biased region" description="Basic residues" evidence="12">
    <location>
        <begin position="1023"/>
        <end position="1036"/>
    </location>
</feature>
<evidence type="ECO:0000256" key="10">
    <source>
        <dbReference type="ARBA" id="ARBA00048233"/>
    </source>
</evidence>
<keyword evidence="9" id="KW-0470">Melanin biosynthesis</keyword>
<evidence type="ECO:0000256" key="8">
    <source>
        <dbReference type="ARBA" id="ARBA00023033"/>
    </source>
</evidence>
<dbReference type="GO" id="GO:0030248">
    <property type="term" value="F:cellulose binding"/>
    <property type="evidence" value="ECO:0007669"/>
    <property type="project" value="InterPro"/>
</dbReference>
<evidence type="ECO:0000256" key="13">
    <source>
        <dbReference type="SAM" id="Phobius"/>
    </source>
</evidence>
<evidence type="ECO:0000256" key="3">
    <source>
        <dbReference type="ARBA" id="ARBA00011906"/>
    </source>
</evidence>
<name>A0A4S2MJM3_9PEZI</name>
<sequence length="1047" mass="113957">MTGLNLAGLVTVTLFALAQGAPTAQPWKQCGVEGKMTCPSGYTCESITPQYSQCVQDGVVQLRRRQESSAVTGATSGVVDRQPVHTYARTAPREFNMFILGLSEMMNQTESDNFSYYEIAGIHGAPFKSWGGERNPSNPPQMGYCTHSSALFATWHRPYLALLEQRIVFNAQQVAERFQGDDAREWREAASRVRLPYWDWSDAGLGGAVPEAITAPRVSVQTPNGQQTMPNPLYSYRFTSNRKNTEFRFQSFRDSSETRRQPPNDMSASNNLAVEQAMRAGYSARRQNTYNLFSIERFNAFSNRAFRDNSSPDQLVSVESIHDEVHVAAGGNYGHMTYLEFSAFDPIFHIHHCNVDRLLAIYQAVHPGRSVEPQDMSTSFGQPDYVEGQMDTIDTPLYPFRKTDGNYFTSRDVSSARSVWDLGYGYPEVPASYQQRSQDELQRFARGRVDALYGPNSEDIQERDTVSSSTVASSSSARASSSVVSSSAASRPGSASSTNLSSTVASSSAASSGLASSSAPASVSASPSASASVSSSSFASGSGSAPSSGSATSPVSAFALFLLFSITLFTFSLILFTTPPLILFPTLSYTLLRNSFRVFFRTLFRTLLHIIYRSHSRTLPYTPRLVPTLFYILCNSLFYPHHLLLYYTLPLTLTLLSTIFPTLFFTLGSLSDYPSCADSATASPSSSGSPASTSASPSSVPSKSVSSSQNSSSGASSPSGSISTTDSPSHTASPSVSASPSPPSDLDEDREANKSPSLDPNAETAPPRREYVLHCLFDQSELAGATQILFFFGPPPTVSSPADYALASNLIGTASWFSVNLMKMPSKIVSATVPLTDNLRKAGISLDVQVAVDYLEDNLSWVIVNADQEVKDVKSLKIGVSSCDTKYIGGLARFGKWETHYQVTDSKSGGLTEDDAGKTGIDTEKAIRVTIKRGKDKWEKFENQVKEKMGLVGEEVKNRIDEVKDVFEEVVDGLKEGLEDLIKIPGKEKEEEKLPDSYGPGTGTNEPAEEKPVETAKPCEKRAVKRSTLKKRKLNKRTTGSTYGALP</sequence>